<evidence type="ECO:0000256" key="2">
    <source>
        <dbReference type="SAM" id="Phobius"/>
    </source>
</evidence>
<reference evidence="3 4" key="1">
    <citation type="submission" date="2024-01" db="EMBL/GenBank/DDBJ databases">
        <title>The genome of the rayed Mediterranean limpet Patella caerulea (Linnaeus, 1758).</title>
        <authorList>
            <person name="Anh-Thu Weber A."/>
            <person name="Halstead-Nussloch G."/>
        </authorList>
    </citation>
    <scope>NUCLEOTIDE SEQUENCE [LARGE SCALE GENOMIC DNA]</scope>
    <source>
        <strain evidence="3">AATW-2023a</strain>
        <tissue evidence="3">Whole specimen</tissue>
    </source>
</reference>
<protein>
    <submittedName>
        <fullName evidence="3">Uncharacterized protein</fullName>
    </submittedName>
</protein>
<feature type="transmembrane region" description="Helical" evidence="2">
    <location>
        <begin position="54"/>
        <end position="78"/>
    </location>
</feature>
<evidence type="ECO:0000313" key="3">
    <source>
        <dbReference type="EMBL" id="KAK6174961.1"/>
    </source>
</evidence>
<keyword evidence="2" id="KW-1133">Transmembrane helix</keyword>
<name>A0AAN8JBR7_PATCE</name>
<feature type="region of interest" description="Disordered" evidence="1">
    <location>
        <begin position="155"/>
        <end position="178"/>
    </location>
</feature>
<dbReference type="Proteomes" id="UP001347796">
    <property type="component" value="Unassembled WGS sequence"/>
</dbReference>
<feature type="compositionally biased region" description="Polar residues" evidence="1">
    <location>
        <begin position="163"/>
        <end position="173"/>
    </location>
</feature>
<gene>
    <name evidence="3" type="ORF">SNE40_013512</name>
</gene>
<dbReference type="AlphaFoldDB" id="A0AAN8JBR7"/>
<sequence>MSDVINCSYVDQNSVYHDNWCQGETNHCCRSGWQLICSAETCDYKNPITDVSSYVFWLILAGIAAFGIIILSVTYLVCKYRVPREDAESENQNDLFEETICETKFKKITKRGKPEVTESELSSFLMRTETKAKAATTQKSTIPVRSLDVRDRKLMSPRDSPAFTHTSGLSPRYSSHDRRTPRAVNLGFLPDVG</sequence>
<accession>A0AAN8JBR7</accession>
<keyword evidence="2" id="KW-0812">Transmembrane</keyword>
<comment type="caution">
    <text evidence="3">The sequence shown here is derived from an EMBL/GenBank/DDBJ whole genome shotgun (WGS) entry which is preliminary data.</text>
</comment>
<organism evidence="3 4">
    <name type="scientific">Patella caerulea</name>
    <name type="common">Rayed Mediterranean limpet</name>
    <dbReference type="NCBI Taxonomy" id="87958"/>
    <lineage>
        <taxon>Eukaryota</taxon>
        <taxon>Metazoa</taxon>
        <taxon>Spiralia</taxon>
        <taxon>Lophotrochozoa</taxon>
        <taxon>Mollusca</taxon>
        <taxon>Gastropoda</taxon>
        <taxon>Patellogastropoda</taxon>
        <taxon>Patelloidea</taxon>
        <taxon>Patellidae</taxon>
        <taxon>Patella</taxon>
    </lineage>
</organism>
<keyword evidence="4" id="KW-1185">Reference proteome</keyword>
<evidence type="ECO:0000313" key="4">
    <source>
        <dbReference type="Proteomes" id="UP001347796"/>
    </source>
</evidence>
<keyword evidence="2" id="KW-0472">Membrane</keyword>
<evidence type="ECO:0000256" key="1">
    <source>
        <dbReference type="SAM" id="MobiDB-lite"/>
    </source>
</evidence>
<dbReference type="EMBL" id="JAZGQO010000010">
    <property type="protein sequence ID" value="KAK6174961.1"/>
    <property type="molecule type" value="Genomic_DNA"/>
</dbReference>
<proteinExistence type="predicted"/>